<organism evidence="7 8">
    <name type="scientific">Ahrensia marina</name>
    <dbReference type="NCBI Taxonomy" id="1514904"/>
    <lineage>
        <taxon>Bacteria</taxon>
        <taxon>Pseudomonadati</taxon>
        <taxon>Pseudomonadota</taxon>
        <taxon>Alphaproteobacteria</taxon>
        <taxon>Hyphomicrobiales</taxon>
        <taxon>Ahrensiaceae</taxon>
        <taxon>Ahrensia</taxon>
    </lineage>
</organism>
<name>A0A0M9GL63_9HYPH</name>
<evidence type="ECO:0000256" key="4">
    <source>
        <dbReference type="ARBA" id="ARBA00023237"/>
    </source>
</evidence>
<dbReference type="PANTHER" id="PTHR34001:SF3">
    <property type="entry name" value="BLL7405 PROTEIN"/>
    <property type="match status" value="1"/>
</dbReference>
<comment type="similarity">
    <text evidence="5">Belongs to the Omp25/RopB family.</text>
</comment>
<proteinExistence type="inferred from homology"/>
<sequence length="213" mass="22316">MAALLLTSTAAYAADAIDPIPEPQPVFEEPVPERFSWTGGYFGATLGYGWGNADILDGTGALVTSTDPDGVIAGGFAGYNYQFANGVVIGGEASVDYFGVREDLGAGAEFEGEYLATIGPRLGYAFDRALFYVEGGYARAGAQLNQGGATGDAEFDGYYAGVGMDYAVTDNVFAGLKYNYHDFGGDDVSVGGAPFTVDDFDTHTVKARVGFKF</sequence>
<dbReference type="EMBL" id="JXMU01000025">
    <property type="protein sequence ID" value="KPB00340.1"/>
    <property type="molecule type" value="Genomic_DNA"/>
</dbReference>
<keyword evidence="2" id="KW-0732">Signal</keyword>
<accession>A0A0M9GL63</accession>
<keyword evidence="3" id="KW-0472">Membrane</keyword>
<evidence type="ECO:0000313" key="8">
    <source>
        <dbReference type="Proteomes" id="UP000038011"/>
    </source>
</evidence>
<gene>
    <name evidence="7" type="ORF">SU32_14510</name>
</gene>
<evidence type="ECO:0000256" key="2">
    <source>
        <dbReference type="ARBA" id="ARBA00022729"/>
    </source>
</evidence>
<evidence type="ECO:0000256" key="3">
    <source>
        <dbReference type="ARBA" id="ARBA00023136"/>
    </source>
</evidence>
<dbReference type="GO" id="GO:0009279">
    <property type="term" value="C:cell outer membrane"/>
    <property type="evidence" value="ECO:0007669"/>
    <property type="project" value="UniProtKB-SubCell"/>
</dbReference>
<dbReference type="STRING" id="1514904.SU32_14510"/>
<dbReference type="InterPro" id="IPR036709">
    <property type="entry name" value="Autotransporte_beta_dom_sf"/>
</dbReference>
<dbReference type="AlphaFoldDB" id="A0A0M9GL63"/>
<dbReference type="SUPFAM" id="SSF56925">
    <property type="entry name" value="OMPA-like"/>
    <property type="match status" value="1"/>
</dbReference>
<comment type="caution">
    <text evidence="7">The sequence shown here is derived from an EMBL/GenBank/DDBJ whole genome shotgun (WGS) entry which is preliminary data.</text>
</comment>
<dbReference type="PATRIC" id="fig|1514904.3.peg.2040"/>
<evidence type="ECO:0000259" key="6">
    <source>
        <dbReference type="Pfam" id="PF13505"/>
    </source>
</evidence>
<evidence type="ECO:0000256" key="5">
    <source>
        <dbReference type="ARBA" id="ARBA00038306"/>
    </source>
</evidence>
<dbReference type="InterPro" id="IPR011250">
    <property type="entry name" value="OMP/PagP_B-barrel"/>
</dbReference>
<keyword evidence="4" id="KW-0998">Cell outer membrane</keyword>
<keyword evidence="8" id="KW-1185">Reference proteome</keyword>
<evidence type="ECO:0000313" key="7">
    <source>
        <dbReference type="EMBL" id="KPB00340.1"/>
    </source>
</evidence>
<dbReference type="InterPro" id="IPR051692">
    <property type="entry name" value="OMP-like"/>
</dbReference>
<dbReference type="Proteomes" id="UP000038011">
    <property type="component" value="Unassembled WGS sequence"/>
</dbReference>
<protein>
    <recommendedName>
        <fullName evidence="6">Outer membrane protein beta-barrel domain-containing protein</fullName>
    </recommendedName>
</protein>
<dbReference type="Pfam" id="PF13505">
    <property type="entry name" value="OMP_b-brl"/>
    <property type="match status" value="1"/>
</dbReference>
<evidence type="ECO:0000256" key="1">
    <source>
        <dbReference type="ARBA" id="ARBA00004442"/>
    </source>
</evidence>
<dbReference type="PANTHER" id="PTHR34001">
    <property type="entry name" value="BLL7405 PROTEIN"/>
    <property type="match status" value="1"/>
</dbReference>
<dbReference type="Gene3D" id="2.40.128.130">
    <property type="entry name" value="Autotransporter beta-domain"/>
    <property type="match status" value="1"/>
</dbReference>
<feature type="domain" description="Outer membrane protein beta-barrel" evidence="6">
    <location>
        <begin position="3"/>
        <end position="213"/>
    </location>
</feature>
<comment type="subcellular location">
    <subcellularLocation>
        <location evidence="1">Cell outer membrane</location>
    </subcellularLocation>
</comment>
<reference evidence="7 8" key="1">
    <citation type="submission" date="2015-01" db="EMBL/GenBank/DDBJ databases">
        <title>Ahrensia donghaiensis sp. nov., a novel dimethylsulphoniopropionate-cleavage bacterium isolated from seawater and emended descriptions of the genus Ahrensia and Ahrensia kielensis.</title>
        <authorList>
            <person name="Liu J."/>
        </authorList>
    </citation>
    <scope>NUCLEOTIDE SEQUENCE [LARGE SCALE GENOMIC DNA]</scope>
    <source>
        <strain evidence="7 8">LZD062</strain>
    </source>
</reference>
<dbReference type="InterPro" id="IPR027385">
    <property type="entry name" value="Beta-barrel_OMP"/>
</dbReference>